<dbReference type="RefSeq" id="WP_186975995.1">
    <property type="nucleotide sequence ID" value="NZ_JACOOH010000004.1"/>
</dbReference>
<sequence length="567" mass="65542">MRKYAIYALGMLFAFFTGSCNESLEDTYDEFTKGGMIRYVGRCSNVQVKAGWERLQVIWKNHADAGIERVKVTWQSENETTPEVRYIERAELNHEGDLMDTIYLEGLGNSMYTVRVCNVVADDSESLIEEKYGRPYTFAHEDLGTFTRGISFFSRLGDKLAIVLDRDNENIRELELCYHVEGKDEVCRWNIKEHMDDTLSYVRGGWELIEEPDNMFLLPVGAGEKIDFTKPLFIERRGLLSGCVDTIKFEPMNLNFEERLWSTEFAQLMLKLYGNGWEEKMNEVEIVELDYDFTSFLDLLYLPNLKKVILGKNRYMQPSFVRSFTSTTDKYVACVTLAFLQAMRPGFSVEHYNNHYFVSADYEAYNSVDKFKELGKIMVNELGTTNLNAKPTYESCDTTGWKVTCSDTLCNGYADNGAAWLLYDAKLHFEDDWDEWDEEVYFEPRWTLGASIVTVTYDMGRDKSQIVRGFKVKQPERNQKDDSKYLLSSLMIEFSNDGYSWTKATYTDGSAIIGNSPAEETYIVVPEDLCREPVRYIRLTMSTHKVDDQGAYNLRLGKFIPLSKLNF</sequence>
<dbReference type="PROSITE" id="PS51257">
    <property type="entry name" value="PROKAR_LIPOPROTEIN"/>
    <property type="match status" value="1"/>
</dbReference>
<evidence type="ECO:0000313" key="1">
    <source>
        <dbReference type="EMBL" id="MBC5621491.1"/>
    </source>
</evidence>
<evidence type="ECO:0000313" key="2">
    <source>
        <dbReference type="Proteomes" id="UP000646484"/>
    </source>
</evidence>
<protein>
    <recommendedName>
        <fullName evidence="3">F5/8 type C domain-containing protein</fullName>
    </recommendedName>
</protein>
<accession>A0ABR7D0N6</accession>
<proteinExistence type="predicted"/>
<dbReference type="Gene3D" id="2.60.120.260">
    <property type="entry name" value="Galactose-binding domain-like"/>
    <property type="match status" value="1"/>
</dbReference>
<keyword evidence="2" id="KW-1185">Reference proteome</keyword>
<comment type="caution">
    <text evidence="1">The sequence shown here is derived from an EMBL/GenBank/DDBJ whole genome shotgun (WGS) entry which is preliminary data.</text>
</comment>
<name>A0ABR7D0N6_9BACT</name>
<organism evidence="1 2">
    <name type="scientific">Butyricimonas hominis</name>
    <dbReference type="NCBI Taxonomy" id="2763032"/>
    <lineage>
        <taxon>Bacteria</taxon>
        <taxon>Pseudomonadati</taxon>
        <taxon>Bacteroidota</taxon>
        <taxon>Bacteroidia</taxon>
        <taxon>Bacteroidales</taxon>
        <taxon>Odoribacteraceae</taxon>
        <taxon>Butyricimonas</taxon>
    </lineage>
</organism>
<dbReference type="Pfam" id="PF16389">
    <property type="entry name" value="DUF4998"/>
    <property type="match status" value="1"/>
</dbReference>
<dbReference type="EMBL" id="JACOOH010000004">
    <property type="protein sequence ID" value="MBC5621491.1"/>
    <property type="molecule type" value="Genomic_DNA"/>
</dbReference>
<evidence type="ECO:0008006" key="3">
    <source>
        <dbReference type="Google" id="ProtNLM"/>
    </source>
</evidence>
<reference evidence="1 2" key="1">
    <citation type="submission" date="2020-08" db="EMBL/GenBank/DDBJ databases">
        <title>Genome public.</title>
        <authorList>
            <person name="Liu C."/>
            <person name="Sun Q."/>
        </authorList>
    </citation>
    <scope>NUCLEOTIDE SEQUENCE [LARGE SCALE GENOMIC DNA]</scope>
    <source>
        <strain evidence="1 2">NSJ-56</strain>
    </source>
</reference>
<gene>
    <name evidence="1" type="ORF">H8S64_10315</name>
</gene>
<dbReference type="Proteomes" id="UP000646484">
    <property type="component" value="Unassembled WGS sequence"/>
</dbReference>